<evidence type="ECO:0000313" key="2">
    <source>
        <dbReference type="Proteomes" id="UP000295176"/>
    </source>
</evidence>
<gene>
    <name evidence="1" type="ORF">C7957_1701</name>
</gene>
<proteinExistence type="predicted"/>
<dbReference type="EMBL" id="SNXX01000070">
    <property type="protein sequence ID" value="TDP79366.1"/>
    <property type="molecule type" value="Genomic_DNA"/>
</dbReference>
<dbReference type="AlphaFoldDB" id="A0A4R6R1K4"/>
<organism evidence="1 2">
    <name type="scientific">Halanaerobium saccharolyticum</name>
    <dbReference type="NCBI Taxonomy" id="43595"/>
    <lineage>
        <taxon>Bacteria</taxon>
        <taxon>Bacillati</taxon>
        <taxon>Bacillota</taxon>
        <taxon>Clostridia</taxon>
        <taxon>Halanaerobiales</taxon>
        <taxon>Halanaerobiaceae</taxon>
        <taxon>Halanaerobium</taxon>
    </lineage>
</organism>
<protein>
    <submittedName>
        <fullName evidence="1">Uncharacterized protein</fullName>
    </submittedName>
</protein>
<sequence>MQKHLLIGNGVNIQFGGSDYINKNIITRAFNYLENDNFPSEIYPIEIGEYIKEYLYGSFTKIMKGKYDRFVATSSEEIELENFKSRYKFSRSKVRYYDIAFEDYFLIHQLFCRKKNITNPNKYNFQECIRMLFLDSIYNNGKINEIHSNFSDKFTDWLEDFDSIFTTNYDKNIEIATEKDINYLHGAFHIKKDIYDHNSFRNLISDKPIESSVIVEGYDHLYSTALTTSSGSLKKFAGNMHPNANSAIEKFAEGAKNDKDIKKEIENWKTSEQKLVRNLYEAVMLKIENPELEFKDYYPFDKLEDIKGTLTILGLSPNNDNHIIDMISENKNIDKVIYYYFDIKEGRYLERNLNNKKSELNNVKEFWANCSSKT</sequence>
<comment type="caution">
    <text evidence="1">The sequence shown here is derived from an EMBL/GenBank/DDBJ whole genome shotgun (WGS) entry which is preliminary data.</text>
</comment>
<evidence type="ECO:0000313" key="1">
    <source>
        <dbReference type="EMBL" id="TDP79366.1"/>
    </source>
</evidence>
<dbReference type="RefSeq" id="WP_133531394.1">
    <property type="nucleotide sequence ID" value="NZ_SNXX01000070.1"/>
</dbReference>
<accession>A0A4R6R1K4</accession>
<dbReference type="Proteomes" id="UP000295176">
    <property type="component" value="Unassembled WGS sequence"/>
</dbReference>
<name>A0A4R6R1K4_9FIRM</name>
<reference evidence="1 2" key="1">
    <citation type="submission" date="2019-03" db="EMBL/GenBank/DDBJ databases">
        <title>Subsurface microbial communities from deep shales in Ohio and West Virginia, USA.</title>
        <authorList>
            <person name="Wrighton K."/>
        </authorList>
    </citation>
    <scope>NUCLEOTIDE SEQUENCE [LARGE SCALE GENOMIC DNA]</scope>
    <source>
        <strain evidence="1 2">MSL 7</strain>
    </source>
</reference>